<evidence type="ECO:0000256" key="6">
    <source>
        <dbReference type="ARBA" id="ARBA00022741"/>
    </source>
</evidence>
<accession>A0A8M1MGQ4</accession>
<dbReference type="PANTHER" id="PTHR12688:SF2">
    <property type="entry name" value="CYTOPLASMIC DYNEIN 1 LIGHT INTERMEDIATE CHAIN 1"/>
    <property type="match status" value="1"/>
</dbReference>
<gene>
    <name evidence="14" type="primary">DYNC1LI1</name>
</gene>
<evidence type="ECO:0000256" key="4">
    <source>
        <dbReference type="ARBA" id="ARBA00022490"/>
    </source>
</evidence>
<dbReference type="InterPro" id="IPR008467">
    <property type="entry name" value="Dynein1_light_intermed_chain"/>
</dbReference>
<dbReference type="PANTHER" id="PTHR12688">
    <property type="entry name" value="DYNEIN LIGHT INTERMEDIATE CHAIN"/>
    <property type="match status" value="1"/>
</dbReference>
<evidence type="ECO:0000256" key="7">
    <source>
        <dbReference type="ARBA" id="ARBA00022840"/>
    </source>
</evidence>
<feature type="compositionally biased region" description="Low complexity" evidence="12">
    <location>
        <begin position="429"/>
        <end position="446"/>
    </location>
</feature>
<dbReference type="GO" id="GO:0005813">
    <property type="term" value="C:centrosome"/>
    <property type="evidence" value="ECO:0007669"/>
    <property type="project" value="TreeGrafter"/>
</dbReference>
<dbReference type="InterPro" id="IPR022780">
    <property type="entry name" value="Dynein_light_int_chain"/>
</dbReference>
<reference evidence="14" key="1">
    <citation type="submission" date="2025-08" db="UniProtKB">
        <authorList>
            <consortium name="RefSeq"/>
        </authorList>
    </citation>
    <scope>IDENTIFICATION</scope>
    <source>
        <tissue evidence="14">Blood</tissue>
    </source>
</reference>
<evidence type="ECO:0000256" key="2">
    <source>
        <dbReference type="ARBA" id="ARBA00006831"/>
    </source>
</evidence>
<dbReference type="RefSeq" id="XP_044771773.1">
    <property type="nucleotide sequence ID" value="XM_044915838.1"/>
</dbReference>
<evidence type="ECO:0000256" key="3">
    <source>
        <dbReference type="ARBA" id="ARBA00022448"/>
    </source>
</evidence>
<keyword evidence="6 11" id="KW-0547">Nucleotide-binding</keyword>
<keyword evidence="3 11" id="KW-0813">Transport</keyword>
<dbReference type="GO" id="GO:0005868">
    <property type="term" value="C:cytoplasmic dynein complex"/>
    <property type="evidence" value="ECO:0007669"/>
    <property type="project" value="UniProtKB-UniRule"/>
</dbReference>
<evidence type="ECO:0000313" key="14">
    <source>
        <dbReference type="RefSeq" id="XP_044771773.1"/>
    </source>
</evidence>
<evidence type="ECO:0000256" key="10">
    <source>
        <dbReference type="ARBA" id="ARBA00023212"/>
    </source>
</evidence>
<comment type="subunit">
    <text evidence="11">Homodimer. The cytoplasmic dynein 1 complex consists of two catalytic heavy chains (HCs) and a number of non-catalytic subunits presented by intermediate chains (ICs).</text>
</comment>
<dbReference type="Pfam" id="PF05783">
    <property type="entry name" value="DLIC"/>
    <property type="match status" value="1"/>
</dbReference>
<dbReference type="Gene3D" id="3.40.50.300">
    <property type="entry name" value="P-loop containing nucleotide triphosphate hydrolases"/>
    <property type="match status" value="1"/>
</dbReference>
<keyword evidence="13" id="KW-1185">Reference proteome</keyword>
<dbReference type="GO" id="GO:0000226">
    <property type="term" value="P:microtubule cytoskeleton organization"/>
    <property type="evidence" value="ECO:0007669"/>
    <property type="project" value="TreeGrafter"/>
</dbReference>
<keyword evidence="8 11" id="KW-0243">Dynein</keyword>
<comment type="subcellular location">
    <subcellularLocation>
        <location evidence="1 11">Cytoplasm</location>
        <location evidence="1 11">Cytoskeleton</location>
    </subcellularLocation>
</comment>
<dbReference type="PRINTS" id="PR00449">
    <property type="entry name" value="RASTRNSFRMNG"/>
</dbReference>
<dbReference type="SUPFAM" id="SSF52540">
    <property type="entry name" value="P-loop containing nucleoside triphosphate hydrolases"/>
    <property type="match status" value="1"/>
</dbReference>
<feature type="compositionally biased region" description="Gly residues" evidence="12">
    <location>
        <begin position="380"/>
        <end position="399"/>
    </location>
</feature>
<dbReference type="GO" id="GO:0045504">
    <property type="term" value="F:dynein heavy chain binding"/>
    <property type="evidence" value="ECO:0007669"/>
    <property type="project" value="TreeGrafter"/>
</dbReference>
<evidence type="ECO:0000256" key="12">
    <source>
        <dbReference type="SAM" id="MobiDB-lite"/>
    </source>
</evidence>
<dbReference type="GO" id="GO:0007018">
    <property type="term" value="P:microtubule-based movement"/>
    <property type="evidence" value="ECO:0007669"/>
    <property type="project" value="InterPro"/>
</dbReference>
<proteinExistence type="inferred from homology"/>
<dbReference type="GeneID" id="110570799"/>
<evidence type="ECO:0000256" key="8">
    <source>
        <dbReference type="ARBA" id="ARBA00023017"/>
    </source>
</evidence>
<dbReference type="CDD" id="cd00882">
    <property type="entry name" value="Ras_like_GTPase"/>
    <property type="match status" value="1"/>
</dbReference>
<feature type="region of interest" description="Disordered" evidence="12">
    <location>
        <begin position="123"/>
        <end position="144"/>
    </location>
</feature>
<feature type="region of interest" description="Disordered" evidence="12">
    <location>
        <begin position="378"/>
        <end position="446"/>
    </location>
</feature>
<dbReference type="GO" id="GO:0005524">
    <property type="term" value="F:ATP binding"/>
    <property type="evidence" value="ECO:0007669"/>
    <property type="project" value="UniProtKB-KW"/>
</dbReference>
<protein>
    <recommendedName>
        <fullName evidence="11">Dynein light intermediate chain</fullName>
    </recommendedName>
</protein>
<dbReference type="InterPro" id="IPR027417">
    <property type="entry name" value="P-loop_NTPase"/>
</dbReference>
<evidence type="ECO:0000256" key="1">
    <source>
        <dbReference type="ARBA" id="ARBA00004245"/>
    </source>
</evidence>
<comment type="function">
    <text evidence="11">Acts as one of several non-catalytic accessory components of the cytoplasmic dynein 1 complex that are thought to be involved in linking dynein to cargos and to adapter proteins that regulate dynein function. Cytoplasmic dynein 1 acts as a motor for the intracellular retrograde motility of vesicles and organelles along microtubules. May play a role in binding dynein to membranous organelles or chromosomes.</text>
</comment>
<feature type="compositionally biased region" description="Low complexity" evidence="12">
    <location>
        <begin position="334"/>
        <end position="343"/>
    </location>
</feature>
<name>A0A8M1MGQ4_NEOSC</name>
<evidence type="ECO:0000256" key="5">
    <source>
        <dbReference type="ARBA" id="ARBA00022701"/>
    </source>
</evidence>
<evidence type="ECO:0000256" key="11">
    <source>
        <dbReference type="RuleBase" id="RU366047"/>
    </source>
</evidence>
<dbReference type="AlphaFoldDB" id="A0A8M1MGQ4"/>
<keyword evidence="9 11" id="KW-0505">Motor protein</keyword>
<dbReference type="Proteomes" id="UP000248481">
    <property type="component" value="Chromosome 1"/>
</dbReference>
<keyword evidence="7 11" id="KW-0067">ATP-binding</keyword>
<feature type="region of interest" description="Disordered" evidence="12">
    <location>
        <begin position="309"/>
        <end position="356"/>
    </location>
</feature>
<dbReference type="CTD" id="51143"/>
<keyword evidence="4 11" id="KW-0963">Cytoplasm</keyword>
<sequence>MAAVGRVGSFGSSPPGLASTYTGGPLANELTSGNGGAAAGDDEDGQNLWSCILSEVSTRSRSKLPAGKNVLLLGEDGAGKTSLIRKIQGIEEYKKGRGLEYLYLNVHDEDREVIRDFQEYVEPGEDFPASPQRRNTGSQEDKDDSVVLPLGADTLTHNLGIPVLVVCTKCDAISVLEKEHDYRDEHFDFIQSHIRKFCLQYGAALIYTSVKENKNIDLVYKYIVQKLYGFPYKIPAVVVEKDAVFIPAGWDNDKKIGILHENFQTLKAEDNFEDIITKPPVRKFVHEKEIVAEDDQVFLMKLQSLLAKQPPTAAGRPDASPRVPGGSPRTPNRSVSSNVASVSPIPAGSKKIDPNMKAGATSEGVLANFFNSLLSKKTGSPGGPGVGSGSPGGGAGAGSSGLPPSAKKSGQKPVLSDVHAELDRIARKPVTVSPTTPTSPTEGEAS</sequence>
<dbReference type="GO" id="GO:0005874">
    <property type="term" value="C:microtubule"/>
    <property type="evidence" value="ECO:0007669"/>
    <property type="project" value="UniProtKB-KW"/>
</dbReference>
<keyword evidence="10 11" id="KW-0206">Cytoskeleton</keyword>
<comment type="similarity">
    <text evidence="2 11">Belongs to the dynein light intermediate chain family.</text>
</comment>
<evidence type="ECO:0000313" key="13">
    <source>
        <dbReference type="Proteomes" id="UP000248481"/>
    </source>
</evidence>
<keyword evidence="5 11" id="KW-0493">Microtubule</keyword>
<organism evidence="13 14">
    <name type="scientific">Neomonachus schauinslandi</name>
    <name type="common">Hawaiian monk seal</name>
    <name type="synonym">Monachus schauinslandi</name>
    <dbReference type="NCBI Taxonomy" id="29088"/>
    <lineage>
        <taxon>Eukaryota</taxon>
        <taxon>Metazoa</taxon>
        <taxon>Chordata</taxon>
        <taxon>Craniata</taxon>
        <taxon>Vertebrata</taxon>
        <taxon>Euteleostomi</taxon>
        <taxon>Mammalia</taxon>
        <taxon>Eutheria</taxon>
        <taxon>Laurasiatheria</taxon>
        <taxon>Carnivora</taxon>
        <taxon>Caniformia</taxon>
        <taxon>Pinnipedia</taxon>
        <taxon>Phocidae</taxon>
        <taxon>Monachinae</taxon>
        <taxon>Monachini</taxon>
        <taxon>Neomonachus</taxon>
    </lineage>
</organism>
<evidence type="ECO:0000256" key="9">
    <source>
        <dbReference type="ARBA" id="ARBA00023175"/>
    </source>
</evidence>